<dbReference type="InterPro" id="IPR051783">
    <property type="entry name" value="NAD(P)-dependent_oxidoreduct"/>
</dbReference>
<gene>
    <name evidence="2" type="ORF">AWH69_01205</name>
</gene>
<dbReference type="EMBL" id="LQZG01000001">
    <property type="protein sequence ID" value="OAB88459.1"/>
    <property type="molecule type" value="Genomic_DNA"/>
</dbReference>
<name>A0A176QFG8_9MICO</name>
<dbReference type="GO" id="GO:0005737">
    <property type="term" value="C:cytoplasm"/>
    <property type="evidence" value="ECO:0007669"/>
    <property type="project" value="TreeGrafter"/>
</dbReference>
<protein>
    <recommendedName>
        <fullName evidence="1">NAD-dependent epimerase/dehydratase domain-containing protein</fullName>
    </recommendedName>
</protein>
<sequence>MSTRTATLLGCGDLGSRVGLRLAQEGVTVTGVRRDAAQVPPPIRGVAADLTDPDVDLPDLDADLLLVCLTADGRDEDAYRRTYVDGMLRGIEAVVRARTPSRAVLVSSTGVFGDVEGEVDESTPPAPSRPTARVLLEAERAFAEALPHGVVARLSGLYGRPHPRVVDEVRRGDDRDPGRWTNRVHRDDAASALAHLLTRVDDPDRLYVVTDDEPCTSGELRTLVAAELGVPWPEGDDVTPVGRRLSNARLRATGWQPEIPSYREGYPPLVAGS</sequence>
<dbReference type="InterPro" id="IPR036291">
    <property type="entry name" value="NAD(P)-bd_dom_sf"/>
</dbReference>
<dbReference type="STRING" id="262209.AWH69_01205"/>
<dbReference type="Pfam" id="PF01370">
    <property type="entry name" value="Epimerase"/>
    <property type="match status" value="1"/>
</dbReference>
<accession>A0A176QFG8</accession>
<evidence type="ECO:0000313" key="2">
    <source>
        <dbReference type="EMBL" id="OAB88459.1"/>
    </source>
</evidence>
<dbReference type="AlphaFoldDB" id="A0A176QFG8"/>
<dbReference type="PANTHER" id="PTHR48079">
    <property type="entry name" value="PROTEIN YEEZ"/>
    <property type="match status" value="1"/>
</dbReference>
<evidence type="ECO:0000259" key="1">
    <source>
        <dbReference type="Pfam" id="PF01370"/>
    </source>
</evidence>
<dbReference type="RefSeq" id="WP_068270287.1">
    <property type="nucleotide sequence ID" value="NZ_LQZG01000001.1"/>
</dbReference>
<comment type="caution">
    <text evidence="2">The sequence shown here is derived from an EMBL/GenBank/DDBJ whole genome shotgun (WGS) entry which is preliminary data.</text>
</comment>
<dbReference type="GO" id="GO:0004029">
    <property type="term" value="F:aldehyde dehydrogenase (NAD+) activity"/>
    <property type="evidence" value="ECO:0007669"/>
    <property type="project" value="TreeGrafter"/>
</dbReference>
<reference evidence="2 3" key="1">
    <citation type="submission" date="2016-01" db="EMBL/GenBank/DDBJ databases">
        <title>Janibacter melonis strain CD11_4 genome sequencing and assembly.</title>
        <authorList>
            <person name="Nair G.R."/>
            <person name="Kaur G."/>
            <person name="Chander A.M."/>
            <person name="Mayilraj S."/>
        </authorList>
    </citation>
    <scope>NUCLEOTIDE SEQUENCE [LARGE SCALE GENOMIC DNA]</scope>
    <source>
        <strain evidence="2 3">CD11-4</strain>
    </source>
</reference>
<evidence type="ECO:0000313" key="3">
    <source>
        <dbReference type="Proteomes" id="UP000076976"/>
    </source>
</evidence>
<organism evidence="2 3">
    <name type="scientific">Janibacter melonis</name>
    <dbReference type="NCBI Taxonomy" id="262209"/>
    <lineage>
        <taxon>Bacteria</taxon>
        <taxon>Bacillati</taxon>
        <taxon>Actinomycetota</taxon>
        <taxon>Actinomycetes</taxon>
        <taxon>Micrococcales</taxon>
        <taxon>Intrasporangiaceae</taxon>
        <taxon>Janibacter</taxon>
    </lineage>
</organism>
<dbReference type="InterPro" id="IPR001509">
    <property type="entry name" value="Epimerase_deHydtase"/>
</dbReference>
<dbReference type="Gene3D" id="3.40.50.720">
    <property type="entry name" value="NAD(P)-binding Rossmann-like Domain"/>
    <property type="match status" value="1"/>
</dbReference>
<proteinExistence type="predicted"/>
<dbReference type="SUPFAM" id="SSF51735">
    <property type="entry name" value="NAD(P)-binding Rossmann-fold domains"/>
    <property type="match status" value="1"/>
</dbReference>
<dbReference type="Proteomes" id="UP000076976">
    <property type="component" value="Unassembled WGS sequence"/>
</dbReference>
<dbReference type="PANTHER" id="PTHR48079:SF6">
    <property type="entry name" value="NAD(P)-BINDING DOMAIN-CONTAINING PROTEIN-RELATED"/>
    <property type="match status" value="1"/>
</dbReference>
<keyword evidence="3" id="KW-1185">Reference proteome</keyword>
<feature type="domain" description="NAD-dependent epimerase/dehydratase" evidence="1">
    <location>
        <begin position="12"/>
        <end position="161"/>
    </location>
</feature>